<organism evidence="1 2">
    <name type="scientific">Coccidioides posadasii RMSCC 3488</name>
    <dbReference type="NCBI Taxonomy" id="454284"/>
    <lineage>
        <taxon>Eukaryota</taxon>
        <taxon>Fungi</taxon>
        <taxon>Dikarya</taxon>
        <taxon>Ascomycota</taxon>
        <taxon>Pezizomycotina</taxon>
        <taxon>Eurotiomycetes</taxon>
        <taxon>Eurotiomycetidae</taxon>
        <taxon>Onygenales</taxon>
        <taxon>Onygenaceae</taxon>
        <taxon>Coccidioides</taxon>
    </lineage>
</organism>
<reference evidence="1 2" key="1">
    <citation type="submission" date="2007-06" db="EMBL/GenBank/DDBJ databases">
        <title>The Genome Sequence of Coccidioides posadasii RMSCC_3488.</title>
        <authorList>
            <consortium name="Coccidioides Genome Resources Consortium"/>
            <consortium name="The Broad Institute Genome Sequencing Platform"/>
            <person name="Henn M.R."/>
            <person name="Sykes S."/>
            <person name="Young S."/>
            <person name="Jaffe D."/>
            <person name="Berlin A."/>
            <person name="Alvarez P."/>
            <person name="Butler J."/>
            <person name="Gnerre S."/>
            <person name="Grabherr M."/>
            <person name="Mauceli E."/>
            <person name="Brockman W."/>
            <person name="Kodira C."/>
            <person name="Alvarado L."/>
            <person name="Zeng Q."/>
            <person name="Crawford M."/>
            <person name="Antoine C."/>
            <person name="Devon K."/>
            <person name="Galgiani J."/>
            <person name="Orsborn K."/>
            <person name="Lewis M.L."/>
            <person name="Nusbaum C."/>
            <person name="Galagan J."/>
            <person name="Birren B."/>
        </authorList>
    </citation>
    <scope>NUCLEOTIDE SEQUENCE [LARGE SCALE GENOMIC DNA]</scope>
    <source>
        <strain evidence="1 2">RMSCC 3488</strain>
    </source>
</reference>
<gene>
    <name evidence="1" type="ORF">CPAG_09095</name>
</gene>
<dbReference type="Proteomes" id="UP000054567">
    <property type="component" value="Unassembled WGS sequence"/>
</dbReference>
<evidence type="ECO:0000313" key="2">
    <source>
        <dbReference type="Proteomes" id="UP000054567"/>
    </source>
</evidence>
<reference evidence="2" key="2">
    <citation type="journal article" date="2009" name="Genome Res.">
        <title>Comparative genomic analyses of the human fungal pathogens Coccidioides and their relatives.</title>
        <authorList>
            <person name="Sharpton T.J."/>
            <person name="Stajich J.E."/>
            <person name="Rounsley S.D."/>
            <person name="Gardner M.J."/>
            <person name="Wortman J.R."/>
            <person name="Jordar V.S."/>
            <person name="Maiti R."/>
            <person name="Kodira C.D."/>
            <person name="Neafsey D.E."/>
            <person name="Zeng Q."/>
            <person name="Hung C.-Y."/>
            <person name="McMahan C."/>
            <person name="Muszewska A."/>
            <person name="Grynberg M."/>
            <person name="Mandel M.A."/>
            <person name="Kellner E.M."/>
            <person name="Barker B.M."/>
            <person name="Galgiani J.N."/>
            <person name="Orbach M.J."/>
            <person name="Kirkland T.N."/>
            <person name="Cole G.T."/>
            <person name="Henn M.R."/>
            <person name="Birren B.W."/>
            <person name="Taylor J.W."/>
        </authorList>
    </citation>
    <scope>NUCLEOTIDE SEQUENCE [LARGE SCALE GENOMIC DNA]</scope>
    <source>
        <strain evidence="2">RMSCC 3488</strain>
    </source>
</reference>
<accession>A0A0J6FQY3</accession>
<sequence>MEMANPWFPCFGQGSHVDYPREYYHSESAVQISQTSFVEGTCAAGEDKRAQPVGGFPVSRHERRRRDVSMTRTHAGRRGVWNTCMKKCQKKNPGARTRTLFYTPVRAINVPVILTT</sequence>
<name>A0A0J6FQY3_COCPO</name>
<dbReference type="EMBL" id="DS268114">
    <property type="protein sequence ID" value="KMM72803.1"/>
    <property type="molecule type" value="Genomic_DNA"/>
</dbReference>
<dbReference type="AlphaFoldDB" id="A0A0J6FQY3"/>
<proteinExistence type="predicted"/>
<protein>
    <submittedName>
        <fullName evidence="1">Uncharacterized protein</fullName>
    </submittedName>
</protein>
<dbReference type="VEuPathDB" id="FungiDB:CPAG_09095"/>
<evidence type="ECO:0000313" key="1">
    <source>
        <dbReference type="EMBL" id="KMM72803.1"/>
    </source>
</evidence>
<reference evidence="2" key="3">
    <citation type="journal article" date="2010" name="Genome Res.">
        <title>Population genomic sequencing of Coccidioides fungi reveals recent hybridization and transposon control.</title>
        <authorList>
            <person name="Neafsey D.E."/>
            <person name="Barker B.M."/>
            <person name="Sharpton T.J."/>
            <person name="Stajich J.E."/>
            <person name="Park D.J."/>
            <person name="Whiston E."/>
            <person name="Hung C.-Y."/>
            <person name="McMahan C."/>
            <person name="White J."/>
            <person name="Sykes S."/>
            <person name="Heiman D."/>
            <person name="Young S."/>
            <person name="Zeng Q."/>
            <person name="Abouelleil A."/>
            <person name="Aftuck L."/>
            <person name="Bessette D."/>
            <person name="Brown A."/>
            <person name="FitzGerald M."/>
            <person name="Lui A."/>
            <person name="Macdonald J.P."/>
            <person name="Priest M."/>
            <person name="Orbach M.J."/>
            <person name="Galgiani J.N."/>
            <person name="Kirkland T.N."/>
            <person name="Cole G.T."/>
            <person name="Birren B.W."/>
            <person name="Henn M.R."/>
            <person name="Taylor J.W."/>
            <person name="Rounsley S.D."/>
        </authorList>
    </citation>
    <scope>NUCLEOTIDE SEQUENCE [LARGE SCALE GENOMIC DNA]</scope>
    <source>
        <strain evidence="2">RMSCC 3488</strain>
    </source>
</reference>